<keyword evidence="1" id="KW-0472">Membrane</keyword>
<sequence>MGLLRSTMPLKIQLLAVLAFGVAMLLIENQIQRLDESRAKLAPLSLSFLGLYLSNFSEMLLRMAFIVKKSLA</sequence>
<keyword evidence="1" id="KW-1133">Transmembrane helix</keyword>
<organism evidence="2 3">
    <name type="scientific">Characodon lateralis</name>
    <dbReference type="NCBI Taxonomy" id="208331"/>
    <lineage>
        <taxon>Eukaryota</taxon>
        <taxon>Metazoa</taxon>
        <taxon>Chordata</taxon>
        <taxon>Craniata</taxon>
        <taxon>Vertebrata</taxon>
        <taxon>Euteleostomi</taxon>
        <taxon>Actinopterygii</taxon>
        <taxon>Neopterygii</taxon>
        <taxon>Teleostei</taxon>
        <taxon>Neoteleostei</taxon>
        <taxon>Acanthomorphata</taxon>
        <taxon>Ovalentaria</taxon>
        <taxon>Atherinomorphae</taxon>
        <taxon>Cyprinodontiformes</taxon>
        <taxon>Goodeidae</taxon>
        <taxon>Characodon</taxon>
    </lineage>
</organism>
<keyword evidence="1" id="KW-0812">Transmembrane</keyword>
<dbReference type="EMBL" id="JAHUTJ010038141">
    <property type="protein sequence ID" value="MED6279179.1"/>
    <property type="molecule type" value="Genomic_DNA"/>
</dbReference>
<gene>
    <name evidence="2" type="ORF">CHARACLAT_031855</name>
</gene>
<name>A0ABU7DXZ0_9TELE</name>
<reference evidence="2 3" key="1">
    <citation type="submission" date="2021-06" db="EMBL/GenBank/DDBJ databases">
        <authorList>
            <person name="Palmer J.M."/>
        </authorList>
    </citation>
    <scope>NUCLEOTIDE SEQUENCE [LARGE SCALE GENOMIC DNA]</scope>
    <source>
        <strain evidence="2 3">CL_MEX2019</strain>
        <tissue evidence="2">Muscle</tissue>
    </source>
</reference>
<evidence type="ECO:0000256" key="1">
    <source>
        <dbReference type="SAM" id="Phobius"/>
    </source>
</evidence>
<proteinExistence type="predicted"/>
<dbReference type="Proteomes" id="UP001352852">
    <property type="component" value="Unassembled WGS sequence"/>
</dbReference>
<keyword evidence="3" id="KW-1185">Reference proteome</keyword>
<protein>
    <submittedName>
        <fullName evidence="2">Uncharacterized protein</fullName>
    </submittedName>
</protein>
<evidence type="ECO:0000313" key="3">
    <source>
        <dbReference type="Proteomes" id="UP001352852"/>
    </source>
</evidence>
<accession>A0ABU7DXZ0</accession>
<feature type="transmembrane region" description="Helical" evidence="1">
    <location>
        <begin position="12"/>
        <end position="29"/>
    </location>
</feature>
<feature type="transmembrane region" description="Helical" evidence="1">
    <location>
        <begin position="41"/>
        <end position="61"/>
    </location>
</feature>
<comment type="caution">
    <text evidence="2">The sequence shown here is derived from an EMBL/GenBank/DDBJ whole genome shotgun (WGS) entry which is preliminary data.</text>
</comment>
<evidence type="ECO:0000313" key="2">
    <source>
        <dbReference type="EMBL" id="MED6279179.1"/>
    </source>
</evidence>